<dbReference type="PANTHER" id="PTHR37679">
    <property type="entry name" value="ARMADILLO-LIKE HELICAL DOMAIN-CONTAINING PROTEIN 2"/>
    <property type="match status" value="1"/>
</dbReference>
<dbReference type="InterPro" id="IPR016024">
    <property type="entry name" value="ARM-type_fold"/>
</dbReference>
<name>A0A815UCC3_ADIRI</name>
<keyword evidence="2" id="KW-1185">Reference proteome</keyword>
<dbReference type="Proteomes" id="UP000663828">
    <property type="component" value="Unassembled WGS sequence"/>
</dbReference>
<accession>A0A815UCC3</accession>
<comment type="caution">
    <text evidence="1">The sequence shown here is derived from an EMBL/GenBank/DDBJ whole genome shotgun (WGS) entry which is preliminary data.</text>
</comment>
<dbReference type="EMBL" id="CAJNOR010004639">
    <property type="protein sequence ID" value="CAF1517841.1"/>
    <property type="molecule type" value="Genomic_DNA"/>
</dbReference>
<gene>
    <name evidence="1" type="ORF">XAT740_LOCUS40607</name>
</gene>
<evidence type="ECO:0000313" key="1">
    <source>
        <dbReference type="EMBL" id="CAF1517841.1"/>
    </source>
</evidence>
<dbReference type="Gene3D" id="1.25.10.10">
    <property type="entry name" value="Leucine-rich Repeat Variant"/>
    <property type="match status" value="1"/>
</dbReference>
<dbReference type="SUPFAM" id="SSF48371">
    <property type="entry name" value="ARM repeat"/>
    <property type="match status" value="1"/>
</dbReference>
<dbReference type="InterPro" id="IPR011989">
    <property type="entry name" value="ARM-like"/>
</dbReference>
<sequence>MFKSYKKKNSWFEWFHLRQRKPNSEEEINEIHDLILNVYESMDDQARAVLLSLSKIVQDEDGQFTLDEKIQAIVTMGHSLCFAHTQVKNSTQLYSKLFIRALSHHDSRMRLAAMIAIAETAIDNLNFQMKLNENGIIPKLFEIMKTSMPHVGRTINDMNEHSKLVAWSCYTITNICANCMPNILVLQNLVQTELEVLIDAAQMEIWSYIWRENYAKTILQFANNGLTPSILSKAVLAKSYPSKNHHEQSSITNMNDDNNHQHRCAIL</sequence>
<dbReference type="InterPro" id="IPR040268">
    <property type="entry name" value="ARMH2"/>
</dbReference>
<organism evidence="1 2">
    <name type="scientific">Adineta ricciae</name>
    <name type="common">Rotifer</name>
    <dbReference type="NCBI Taxonomy" id="249248"/>
    <lineage>
        <taxon>Eukaryota</taxon>
        <taxon>Metazoa</taxon>
        <taxon>Spiralia</taxon>
        <taxon>Gnathifera</taxon>
        <taxon>Rotifera</taxon>
        <taxon>Eurotatoria</taxon>
        <taxon>Bdelloidea</taxon>
        <taxon>Adinetida</taxon>
        <taxon>Adinetidae</taxon>
        <taxon>Adineta</taxon>
    </lineage>
</organism>
<dbReference type="AlphaFoldDB" id="A0A815UCC3"/>
<protein>
    <submittedName>
        <fullName evidence="1">Uncharacterized protein</fullName>
    </submittedName>
</protein>
<reference evidence="1" key="1">
    <citation type="submission" date="2021-02" db="EMBL/GenBank/DDBJ databases">
        <authorList>
            <person name="Nowell W R."/>
        </authorList>
    </citation>
    <scope>NUCLEOTIDE SEQUENCE</scope>
</reference>
<proteinExistence type="predicted"/>
<dbReference type="PANTHER" id="PTHR37679:SF1">
    <property type="entry name" value="ARMADILLO-LIKE HELICAL DOMAIN-CONTAINING PROTEIN 2"/>
    <property type="match status" value="1"/>
</dbReference>
<evidence type="ECO:0000313" key="2">
    <source>
        <dbReference type="Proteomes" id="UP000663828"/>
    </source>
</evidence>